<dbReference type="Pfam" id="PF17128">
    <property type="entry name" value="DUF5107"/>
    <property type="match status" value="1"/>
</dbReference>
<organism evidence="2 3">
    <name type="scientific">Amycolatopsis albispora</name>
    <dbReference type="NCBI Taxonomy" id="1804986"/>
    <lineage>
        <taxon>Bacteria</taxon>
        <taxon>Bacillati</taxon>
        <taxon>Actinomycetota</taxon>
        <taxon>Actinomycetes</taxon>
        <taxon>Pseudonocardiales</taxon>
        <taxon>Pseudonocardiaceae</taxon>
        <taxon>Amycolatopsis</taxon>
    </lineage>
</organism>
<dbReference type="RefSeq" id="WP_113691932.1">
    <property type="nucleotide sequence ID" value="NZ_CP015163.1"/>
</dbReference>
<feature type="domain" description="DUF5107" evidence="1">
    <location>
        <begin position="55"/>
        <end position="325"/>
    </location>
</feature>
<dbReference type="AlphaFoldDB" id="A0A344L3P6"/>
<evidence type="ECO:0000313" key="2">
    <source>
        <dbReference type="EMBL" id="AXB42670.1"/>
    </source>
</evidence>
<name>A0A344L3P6_9PSEU</name>
<evidence type="ECO:0000313" key="3">
    <source>
        <dbReference type="Proteomes" id="UP000250434"/>
    </source>
</evidence>
<dbReference type="InterPro" id="IPR033396">
    <property type="entry name" value="DUF5107"/>
</dbReference>
<accession>A0A344L3P6</accession>
<sequence length="594" mass="65820">MTRVFRTGLTLPAAPIGPENPLPPLTPLTAAQQVTNVDELPPDLADGVRYGKLDSVLPCLLQNGYGRERTERTLPALVLENGRLRATVLPSLGGRLYSLYDKVRERELLFRNPVLQPANLALRDAWFAGGVEWNLGSTGHTTMTCEPMQAALIGTDGLRLWEWERTRNLPYQLDFRLPEDSPVLLVGIRVRNPHAHEVPLYWWSNIAVPQTPGTRVLAPAEFAWHYGYGGRLDRIPMPPEIDPSAYEHAADFFFDLEPGQRPWIAAVDETGYGLRQTSTRLLRGRKLFVWGTSAGGSRWQEWLSPGSETGYLEIQAGLARTQLEHLRLPGGESRDWLETYGPADAESDVDARYDEWLAVADREPGEWLYAGSGWGALELRRRPVALPGTPFPETTLGERQRPWLDLLDGKMAAPDPRTPPDGTLVTWRGELAAAEPNWLVWYHRGVAHWYAGDKVAAEQAWRASLEDTENAWAVRNLGIATDDASLLRRAFDLAPAELAVEAIDAALAAGQAGEALTMLATAPMRNGRIRLLTARALLAAGDAAGAEEVFLAGFDVPDIREGDTSLSDTWAEIQRALGGDRPLPRRYDFRMTAR</sequence>
<dbReference type="KEGG" id="aab:A4R43_09100"/>
<reference evidence="2 3" key="1">
    <citation type="submission" date="2016-04" db="EMBL/GenBank/DDBJ databases">
        <title>Complete genome sequence and analysis of deep-sea sediment isolate, Amycolatopsis sp. WP1.</title>
        <authorList>
            <person name="Wang H."/>
            <person name="Chen S."/>
            <person name="Wu Q."/>
        </authorList>
    </citation>
    <scope>NUCLEOTIDE SEQUENCE [LARGE SCALE GENOMIC DNA]</scope>
    <source>
        <strain evidence="2 3">WP1</strain>
    </source>
</reference>
<evidence type="ECO:0000259" key="1">
    <source>
        <dbReference type="Pfam" id="PF17128"/>
    </source>
</evidence>
<proteinExistence type="predicted"/>
<keyword evidence="3" id="KW-1185">Reference proteome</keyword>
<dbReference type="Proteomes" id="UP000250434">
    <property type="component" value="Chromosome"/>
</dbReference>
<protein>
    <recommendedName>
        <fullName evidence="1">DUF5107 domain-containing protein</fullName>
    </recommendedName>
</protein>
<dbReference type="OrthoDB" id="174931at2"/>
<dbReference type="EMBL" id="CP015163">
    <property type="protein sequence ID" value="AXB42670.1"/>
    <property type="molecule type" value="Genomic_DNA"/>
</dbReference>
<gene>
    <name evidence="2" type="ORF">A4R43_09100</name>
</gene>